<keyword evidence="2" id="KW-1185">Reference proteome</keyword>
<accession>A0A235FDG1</accession>
<evidence type="ECO:0000313" key="2">
    <source>
        <dbReference type="Proteomes" id="UP000215059"/>
    </source>
</evidence>
<dbReference type="EMBL" id="NOII01000001">
    <property type="protein sequence ID" value="OYD59242.1"/>
    <property type="molecule type" value="Genomic_DNA"/>
</dbReference>
<dbReference type="Proteomes" id="UP000215059">
    <property type="component" value="Unassembled WGS sequence"/>
</dbReference>
<sequence length="91" mass="10303">MDRITLGLPPHCHKVSFDGKVFKIRGVDNRKWVVPLSGTDNAEVDFVNEETGKLNILGQDKILASMEMPIRFCEVGRGWLLAKLPKKKKLK</sequence>
<comment type="caution">
    <text evidence="1">The sequence shown here is derived from an EMBL/GenBank/DDBJ whole genome shotgun (WGS) entry which is preliminary data.</text>
</comment>
<evidence type="ECO:0000313" key="1">
    <source>
        <dbReference type="EMBL" id="OYD59242.1"/>
    </source>
</evidence>
<dbReference type="AlphaFoldDB" id="A0A235FDG1"/>
<proteinExistence type="predicted"/>
<name>A0A235FDG1_9BACL</name>
<organism evidence="1 2">
    <name type="scientific">Fictibacillus aquaticus</name>
    <dbReference type="NCBI Taxonomy" id="2021314"/>
    <lineage>
        <taxon>Bacteria</taxon>
        <taxon>Bacillati</taxon>
        <taxon>Bacillota</taxon>
        <taxon>Bacilli</taxon>
        <taxon>Bacillales</taxon>
        <taxon>Fictibacillaceae</taxon>
        <taxon>Fictibacillus</taxon>
    </lineage>
</organism>
<reference evidence="1 2" key="1">
    <citation type="submission" date="2017-07" db="EMBL/GenBank/DDBJ databases">
        <title>Fictibacillus sp. nov. GDSW-R2A3 Genome sequencing and assembly.</title>
        <authorList>
            <person name="Mayilraj S."/>
        </authorList>
    </citation>
    <scope>NUCLEOTIDE SEQUENCE [LARGE SCALE GENOMIC DNA]</scope>
    <source>
        <strain evidence="1 2">GDSW-R2A3</strain>
    </source>
</reference>
<gene>
    <name evidence="1" type="ORF">CGZ90_04915</name>
</gene>
<dbReference type="RefSeq" id="WP_094251203.1">
    <property type="nucleotide sequence ID" value="NZ_JBHLXL010000001.1"/>
</dbReference>
<protein>
    <submittedName>
        <fullName evidence="1">Uncharacterized protein</fullName>
    </submittedName>
</protein>
<dbReference type="OrthoDB" id="2969633at2"/>